<dbReference type="Pfam" id="PF00589">
    <property type="entry name" value="Phage_integrase"/>
    <property type="match status" value="1"/>
</dbReference>
<dbReference type="GO" id="GO:0015074">
    <property type="term" value="P:DNA integration"/>
    <property type="evidence" value="ECO:0007669"/>
    <property type="project" value="InterPro"/>
</dbReference>
<dbReference type="InterPro" id="IPR011010">
    <property type="entry name" value="DNA_brk_join_enz"/>
</dbReference>
<evidence type="ECO:0000259" key="5">
    <source>
        <dbReference type="PROSITE" id="PS51898"/>
    </source>
</evidence>
<dbReference type="InterPro" id="IPR002104">
    <property type="entry name" value="Integrase_catalytic"/>
</dbReference>
<dbReference type="PROSITE" id="PS51900">
    <property type="entry name" value="CB"/>
    <property type="match status" value="1"/>
</dbReference>
<dbReference type="AlphaFoldDB" id="A0AAU8HEL1"/>
<organism evidence="8">
    <name type="scientific">Micromonospora sp. CCTCC AA 2012012</name>
    <dbReference type="NCBI Taxonomy" id="3111921"/>
    <lineage>
        <taxon>Bacteria</taxon>
        <taxon>Bacillati</taxon>
        <taxon>Actinomycetota</taxon>
        <taxon>Actinomycetes</taxon>
        <taxon>Micromonosporales</taxon>
        <taxon>Micromonosporaceae</taxon>
        <taxon>Micromonospora</taxon>
    </lineage>
</organism>
<keyword evidence="2 4" id="KW-0238">DNA-binding</keyword>
<comment type="similarity">
    <text evidence="1">Belongs to the 'phage' integrase family.</text>
</comment>
<dbReference type="Gene3D" id="1.10.443.10">
    <property type="entry name" value="Intergrase catalytic core"/>
    <property type="match status" value="1"/>
</dbReference>
<evidence type="ECO:0000259" key="6">
    <source>
        <dbReference type="PROSITE" id="PS51900"/>
    </source>
</evidence>
<evidence type="ECO:0000256" key="3">
    <source>
        <dbReference type="ARBA" id="ARBA00023172"/>
    </source>
</evidence>
<dbReference type="PANTHER" id="PTHR30349:SF41">
    <property type="entry name" value="INTEGRASE_RECOMBINASE PROTEIN MJ0367-RELATED"/>
    <property type="match status" value="1"/>
</dbReference>
<protein>
    <submittedName>
        <fullName evidence="8">Tyrosine-type recombinase/integrase</fullName>
    </submittedName>
</protein>
<dbReference type="InterPro" id="IPR013762">
    <property type="entry name" value="Integrase-like_cat_sf"/>
</dbReference>
<dbReference type="InterPro" id="IPR044068">
    <property type="entry name" value="CB"/>
</dbReference>
<dbReference type="SUPFAM" id="SSF56349">
    <property type="entry name" value="DNA breaking-rejoining enzymes"/>
    <property type="match status" value="1"/>
</dbReference>
<feature type="domain" description="Core-binding (CB)" evidence="6">
    <location>
        <begin position="9"/>
        <end position="122"/>
    </location>
</feature>
<name>A0AAU8HEL1_9ACTN</name>
<dbReference type="GO" id="GO:0003677">
    <property type="term" value="F:DNA binding"/>
    <property type="evidence" value="ECO:0007669"/>
    <property type="project" value="UniProtKB-UniRule"/>
</dbReference>
<gene>
    <name evidence="8" type="ORF">ABUL08_25675</name>
    <name evidence="7" type="ORF">VK199_25595</name>
</gene>
<dbReference type="RefSeq" id="WP_350932558.1">
    <property type="nucleotide sequence ID" value="NZ_CP157762.1"/>
</dbReference>
<evidence type="ECO:0000256" key="1">
    <source>
        <dbReference type="ARBA" id="ARBA00008857"/>
    </source>
</evidence>
<evidence type="ECO:0000256" key="4">
    <source>
        <dbReference type="PROSITE-ProRule" id="PRU01248"/>
    </source>
</evidence>
<proteinExistence type="inferred from homology"/>
<accession>A0AAU8HEL1</accession>
<dbReference type="EMBL" id="CP159342">
    <property type="protein sequence ID" value="XCH73631.1"/>
    <property type="molecule type" value="Genomic_DNA"/>
</dbReference>
<dbReference type="PROSITE" id="PS51898">
    <property type="entry name" value="TYR_RECOMBINASE"/>
    <property type="match status" value="1"/>
</dbReference>
<dbReference type="PANTHER" id="PTHR30349">
    <property type="entry name" value="PHAGE INTEGRASE-RELATED"/>
    <property type="match status" value="1"/>
</dbReference>
<evidence type="ECO:0000256" key="2">
    <source>
        <dbReference type="ARBA" id="ARBA00023125"/>
    </source>
</evidence>
<reference evidence="7" key="1">
    <citation type="submission" date="2024-01" db="EMBL/GenBank/DDBJ databases">
        <title>The genome sequence of Micromonospora mangrovi CCTCC AA 2012012.</title>
        <authorList>
            <person name="Gao J."/>
        </authorList>
    </citation>
    <scope>NUCLEOTIDE SEQUENCE</scope>
    <source>
        <strain evidence="7">CCTCC AA 2012012</strain>
    </source>
</reference>
<dbReference type="InterPro" id="IPR050090">
    <property type="entry name" value="Tyrosine_recombinase_XerCD"/>
</dbReference>
<evidence type="ECO:0000313" key="8">
    <source>
        <dbReference type="EMBL" id="XCH73631.1"/>
    </source>
</evidence>
<dbReference type="InterPro" id="IPR010998">
    <property type="entry name" value="Integrase_recombinase_N"/>
</dbReference>
<dbReference type="EMBL" id="CP157762">
    <property type="protein sequence ID" value="XBP92934.1"/>
    <property type="molecule type" value="Genomic_DNA"/>
</dbReference>
<keyword evidence="3" id="KW-0233">DNA recombination</keyword>
<sequence length="335" mass="37962">MTRHPKTRRPDPGAYQTWINSWRLSMEAQGLSARTVTLYVDVAQFFGGWLTVTHPKIRDWDQVGRDELRGFFAWLRQGSDAGKPCPHALRDPAAAPPACQGYGKGYVNNVGRSLQQFFGWYAEEEELPNPFVKVTVPAAPRADEAPPPVLTPEQLQALIRDAERGRDFESRRDAAMLRLFMCTGTRLAELALLQLDDVNLQRREAVVTGKGSRQRIVPFDQRAALALDRYIRVRTKHPAGYLPALWLGVRRRQAMTPNGVYQMLVRRGEHLGIRIYPHLLRHTFAHRWLDAGGAEGDLMALAGWDSNQMLRHYGRSAKSARARRAYDRIDVMGGI</sequence>
<feature type="domain" description="Tyr recombinase" evidence="5">
    <location>
        <begin position="145"/>
        <end position="327"/>
    </location>
</feature>
<dbReference type="Gene3D" id="1.10.150.130">
    <property type="match status" value="1"/>
</dbReference>
<evidence type="ECO:0000313" key="7">
    <source>
        <dbReference type="EMBL" id="XBP92934.1"/>
    </source>
</evidence>
<dbReference type="GO" id="GO:0006310">
    <property type="term" value="P:DNA recombination"/>
    <property type="evidence" value="ECO:0007669"/>
    <property type="project" value="UniProtKB-KW"/>
</dbReference>
<reference evidence="8" key="2">
    <citation type="submission" date="2024-06" db="EMBL/GenBank/DDBJ databases">
        <title>Micromonospora mangrovi CCTCC AA 2012012 genome sequences.</title>
        <authorList>
            <person name="Gao J."/>
        </authorList>
    </citation>
    <scope>NUCLEOTIDE SEQUENCE</scope>
    <source>
        <strain evidence="8">CCTCC AA 2012012</strain>
    </source>
</reference>